<proteinExistence type="inferred from homology"/>
<dbReference type="GO" id="GO:0009288">
    <property type="term" value="C:bacterial-type flagellum"/>
    <property type="evidence" value="ECO:0007669"/>
    <property type="project" value="UniProtKB-SubCell"/>
</dbReference>
<dbReference type="GO" id="GO:0006508">
    <property type="term" value="P:proteolysis"/>
    <property type="evidence" value="ECO:0007669"/>
    <property type="project" value="UniProtKB-KW"/>
</dbReference>
<dbReference type="PROSITE" id="PS00138">
    <property type="entry name" value="SUBTILASE_SER"/>
    <property type="match status" value="1"/>
</dbReference>
<dbReference type="KEGG" id="htq:FRZ44_42730"/>
<dbReference type="InterPro" id="IPR023828">
    <property type="entry name" value="Peptidase_S8_Ser-AS"/>
</dbReference>
<dbReference type="PROSITE" id="PS51892">
    <property type="entry name" value="SUBTILASE"/>
    <property type="match status" value="1"/>
</dbReference>
<protein>
    <recommendedName>
        <fullName evidence="10">Flagellin</fullName>
    </recommendedName>
</protein>
<dbReference type="GO" id="GO:0004252">
    <property type="term" value="F:serine-type endopeptidase activity"/>
    <property type="evidence" value="ECO:0007669"/>
    <property type="project" value="UniProtKB-UniRule"/>
</dbReference>
<reference evidence="14 15" key="1">
    <citation type="submission" date="2019-08" db="EMBL/GenBank/DDBJ databases">
        <title>Hyperibacter terrae gen. nov., sp. nov. and Hyperibacter viscosus sp. nov., two new members in the family Rhodospirillaceae isolated from the rhizosphere of Hypericum perforatum.</title>
        <authorList>
            <person name="Noviana Z."/>
        </authorList>
    </citation>
    <scope>NUCLEOTIDE SEQUENCE [LARGE SCALE GENOMIC DNA]</scope>
    <source>
        <strain evidence="14 15">R5913</strain>
    </source>
</reference>
<dbReference type="Proteomes" id="UP000326202">
    <property type="component" value="Chromosome"/>
</dbReference>
<dbReference type="InterPro" id="IPR000209">
    <property type="entry name" value="Peptidase_S8/S53_dom"/>
</dbReference>
<dbReference type="Gene3D" id="3.40.50.200">
    <property type="entry name" value="Peptidase S8/S53 domain"/>
    <property type="match status" value="1"/>
</dbReference>
<dbReference type="Pfam" id="PF00700">
    <property type="entry name" value="Flagellin_C"/>
    <property type="match status" value="1"/>
</dbReference>
<dbReference type="PROSITE" id="PS00137">
    <property type="entry name" value="SUBTILASE_HIS"/>
    <property type="match status" value="1"/>
</dbReference>
<feature type="domain" description="Flagellin N-terminal" evidence="12">
    <location>
        <begin position="8"/>
        <end position="137"/>
    </location>
</feature>
<evidence type="ECO:0000256" key="2">
    <source>
        <dbReference type="ARBA" id="ARBA00011073"/>
    </source>
</evidence>
<dbReference type="SUPFAM" id="SSF52743">
    <property type="entry name" value="Subtilisin-like"/>
    <property type="match status" value="1"/>
</dbReference>
<evidence type="ECO:0000256" key="6">
    <source>
        <dbReference type="ARBA" id="ARBA00023143"/>
    </source>
</evidence>
<keyword evidence="4 8" id="KW-0378">Hydrolase</keyword>
<dbReference type="InterPro" id="IPR001029">
    <property type="entry name" value="Flagellin_N"/>
</dbReference>
<comment type="similarity">
    <text evidence="1 10">Belongs to the bacterial flagellin family.</text>
</comment>
<evidence type="ECO:0000313" key="15">
    <source>
        <dbReference type="Proteomes" id="UP000326202"/>
    </source>
</evidence>
<evidence type="ECO:0000256" key="8">
    <source>
        <dbReference type="PROSITE-ProRule" id="PRU01240"/>
    </source>
</evidence>
<feature type="active site" description="Charge relay system" evidence="7 8">
    <location>
        <position position="257"/>
    </location>
</feature>
<keyword evidence="5 8" id="KW-0720">Serine protease</keyword>
<dbReference type="InterPro" id="IPR022398">
    <property type="entry name" value="Peptidase_S8_His-AS"/>
</dbReference>
<dbReference type="PROSITE" id="PS00136">
    <property type="entry name" value="SUBTILASE_ASP"/>
    <property type="match status" value="1"/>
</dbReference>
<sequence>MALTVTFNFASQIANRQLAASDAALTNSVARLSSGSRVVSAKDDAAAMAIGSRINSKVQALRQAGVNAGQAASMVQIADGAMAKVTSIIDRMKSLAVQSSSGQLSGTERAMINTEYVALRDEIDRISGATEFNGQTLVGYAGATYTLRGDVAHGVVKRDGVALALGDSFTQTDLDLGRISYENDGSGVTDRLIVSVSDQDGNALGTIAGAGSAAAFEDAEYRISGGLGIIHASTAYARAAAYGTSGSGNGITVAVIDSGVDTGHSQLAANLLAGTDIADGDANPMDDNAAEGGHGTHVAGIIAAVNDGAGTQGVAFQAKILPIKVIQTASGGGINPNDVASAINYAVAQGAKIINMSLGGTAPSAAENTAIAAAVAAGVVVISSSGNSSGESPLWPAQYAIDPNADGSMLAVGATDFLDHMASFSNLAGIAKDATVDAPGVNILSTYVGGGLAYMSGTSMAAPLVAGAAAVLESLFPNLSGKEITNLITSTARDMGQAGADKTWGQGIVDLARASLPQIQIDIGIGAGGDMTVNSGGKGTVVANLLDPTTVYSSINAPTNRNYSIKVASDTGSSDRIGVALDAISSYNLGLHLSTVDSLANATGAIDALDTAMDRLVKARAGLGSSLNRLDFAAANIATTVENSEAARSALLDLDMASEMIVATSRKVLVQVGVAMSVQGNMRQHDLLNLLQ</sequence>
<evidence type="ECO:0000256" key="5">
    <source>
        <dbReference type="ARBA" id="ARBA00022825"/>
    </source>
</evidence>
<feature type="active site" description="Charge relay system" evidence="7 8">
    <location>
        <position position="459"/>
    </location>
</feature>
<gene>
    <name evidence="14" type="ORF">FRZ44_42730</name>
</gene>
<evidence type="ECO:0000256" key="3">
    <source>
        <dbReference type="ARBA" id="ARBA00022670"/>
    </source>
</evidence>
<evidence type="ECO:0000256" key="10">
    <source>
        <dbReference type="RuleBase" id="RU362073"/>
    </source>
</evidence>
<evidence type="ECO:0000256" key="1">
    <source>
        <dbReference type="ARBA" id="ARBA00005709"/>
    </source>
</evidence>
<comment type="similarity">
    <text evidence="2 8 9">Belongs to the peptidase S8 family.</text>
</comment>
<feature type="domain" description="Peptidase S8/S53" evidence="11">
    <location>
        <begin position="248"/>
        <end position="507"/>
    </location>
</feature>
<feature type="active site" description="Charge relay system" evidence="7 8">
    <location>
        <position position="294"/>
    </location>
</feature>
<feature type="domain" description="Flagellin C-terminal" evidence="13">
    <location>
        <begin position="606"/>
        <end position="691"/>
    </location>
</feature>
<dbReference type="Pfam" id="PF00082">
    <property type="entry name" value="Peptidase_S8"/>
    <property type="match status" value="1"/>
</dbReference>
<accession>A0A5J6MP41</accession>
<evidence type="ECO:0000256" key="7">
    <source>
        <dbReference type="PIRSR" id="PIRSR615500-1"/>
    </source>
</evidence>
<comment type="subcellular location">
    <subcellularLocation>
        <location evidence="10">Secreted</location>
    </subcellularLocation>
    <subcellularLocation>
        <location evidence="10">Bacterial flagellum</location>
    </subcellularLocation>
</comment>
<dbReference type="PRINTS" id="PR00723">
    <property type="entry name" value="SUBTILISIN"/>
</dbReference>
<evidence type="ECO:0000256" key="9">
    <source>
        <dbReference type="RuleBase" id="RU003355"/>
    </source>
</evidence>
<dbReference type="RefSeq" id="WP_151179066.1">
    <property type="nucleotide sequence ID" value="NZ_CP042906.1"/>
</dbReference>
<comment type="function">
    <text evidence="10">Flagellin is the subunit protein which polymerizes to form the filaments of bacterial flagella.</text>
</comment>
<evidence type="ECO:0000259" key="13">
    <source>
        <dbReference type="Pfam" id="PF00700"/>
    </source>
</evidence>
<dbReference type="AlphaFoldDB" id="A0A5J6MP41"/>
<dbReference type="Pfam" id="PF00669">
    <property type="entry name" value="Flagellin_N"/>
    <property type="match status" value="1"/>
</dbReference>
<dbReference type="OrthoDB" id="9796789at2"/>
<keyword evidence="10" id="KW-0964">Secreted</keyword>
<keyword evidence="3 8" id="KW-0645">Protease</keyword>
<organism evidence="14 15">
    <name type="scientific">Hypericibacter terrae</name>
    <dbReference type="NCBI Taxonomy" id="2602015"/>
    <lineage>
        <taxon>Bacteria</taxon>
        <taxon>Pseudomonadati</taxon>
        <taxon>Pseudomonadota</taxon>
        <taxon>Alphaproteobacteria</taxon>
        <taxon>Rhodospirillales</taxon>
        <taxon>Dongiaceae</taxon>
        <taxon>Hypericibacter</taxon>
    </lineage>
</organism>
<dbReference type="GO" id="GO:0005198">
    <property type="term" value="F:structural molecule activity"/>
    <property type="evidence" value="ECO:0007669"/>
    <property type="project" value="UniProtKB-UniRule"/>
</dbReference>
<dbReference type="InterPro" id="IPR015500">
    <property type="entry name" value="Peptidase_S8_subtilisin-rel"/>
</dbReference>
<keyword evidence="6 10" id="KW-0975">Bacterial flagellum</keyword>
<evidence type="ECO:0000259" key="11">
    <source>
        <dbReference type="Pfam" id="PF00082"/>
    </source>
</evidence>
<dbReference type="SUPFAM" id="SSF64518">
    <property type="entry name" value="Phase 1 flagellin"/>
    <property type="match status" value="1"/>
</dbReference>
<dbReference type="InterPro" id="IPR036852">
    <property type="entry name" value="Peptidase_S8/S53_dom_sf"/>
</dbReference>
<dbReference type="PANTHER" id="PTHR43806:SF11">
    <property type="entry name" value="CEREVISIN-RELATED"/>
    <property type="match status" value="1"/>
</dbReference>
<dbReference type="EMBL" id="CP042906">
    <property type="protein sequence ID" value="QEX18961.1"/>
    <property type="molecule type" value="Genomic_DNA"/>
</dbReference>
<dbReference type="GO" id="GO:0005576">
    <property type="term" value="C:extracellular region"/>
    <property type="evidence" value="ECO:0007669"/>
    <property type="project" value="UniProtKB-SubCell"/>
</dbReference>
<evidence type="ECO:0000313" key="14">
    <source>
        <dbReference type="EMBL" id="QEX18961.1"/>
    </source>
</evidence>
<dbReference type="InterPro" id="IPR046358">
    <property type="entry name" value="Flagellin_C"/>
</dbReference>
<dbReference type="PANTHER" id="PTHR43806">
    <property type="entry name" value="PEPTIDASE S8"/>
    <property type="match status" value="1"/>
</dbReference>
<dbReference type="Gene3D" id="1.20.1330.10">
    <property type="entry name" value="f41 fragment of flagellin, N-terminal domain"/>
    <property type="match status" value="2"/>
</dbReference>
<dbReference type="InterPro" id="IPR050131">
    <property type="entry name" value="Peptidase_S8_subtilisin-like"/>
</dbReference>
<keyword evidence="15" id="KW-1185">Reference proteome</keyword>
<evidence type="ECO:0000256" key="4">
    <source>
        <dbReference type="ARBA" id="ARBA00022801"/>
    </source>
</evidence>
<name>A0A5J6MP41_9PROT</name>
<evidence type="ECO:0000259" key="12">
    <source>
        <dbReference type="Pfam" id="PF00669"/>
    </source>
</evidence>
<dbReference type="InterPro" id="IPR023827">
    <property type="entry name" value="Peptidase_S8_Asp-AS"/>
</dbReference>